<evidence type="ECO:0008006" key="5">
    <source>
        <dbReference type="Google" id="ProtNLM"/>
    </source>
</evidence>
<evidence type="ECO:0000256" key="2">
    <source>
        <dbReference type="SAM" id="Phobius"/>
    </source>
</evidence>
<feature type="compositionally biased region" description="Basic and acidic residues" evidence="1">
    <location>
        <begin position="111"/>
        <end position="135"/>
    </location>
</feature>
<proteinExistence type="predicted"/>
<feature type="transmembrane region" description="Helical" evidence="2">
    <location>
        <begin position="202"/>
        <end position="221"/>
    </location>
</feature>
<feature type="transmembrane region" description="Helical" evidence="2">
    <location>
        <begin position="82"/>
        <end position="102"/>
    </location>
</feature>
<comment type="caution">
    <text evidence="3">The sequence shown here is derived from an EMBL/GenBank/DDBJ whole genome shotgun (WGS) entry which is preliminary data.</text>
</comment>
<sequence>MPFSTLFFTKVLGTASIGAFTVGVAAGSEFLWQLKWQQPPAISTSSIGFQRTLRCVRVGLAGLVVVPVVAFTGAMIADWQPYLVYSLGLVGYAGFRFARNILPIIERDTRSDGQEGDKGIVVGEEKTAPSTKEDLSASSPGLNESLYNIEKRDYEDADEEVETNEVPTDKHGVTENAAENEGNYASKKLDEPAAQELSKQRLIVTLLSGASFLLALVGVAGEA</sequence>
<dbReference type="Proteomes" id="UP000242525">
    <property type="component" value="Unassembled WGS sequence"/>
</dbReference>
<keyword evidence="2" id="KW-0812">Transmembrane</keyword>
<dbReference type="AlphaFoldDB" id="A0A0J9YHD4"/>
<feature type="region of interest" description="Disordered" evidence="1">
    <location>
        <begin position="156"/>
        <end position="190"/>
    </location>
</feature>
<keyword evidence="2" id="KW-1133">Transmembrane helix</keyword>
<evidence type="ECO:0000256" key="1">
    <source>
        <dbReference type="SAM" id="MobiDB-lite"/>
    </source>
</evidence>
<accession>A0A0J9YHD4</accession>
<gene>
    <name evidence="3" type="ORF">BN980_GECA01s02694g</name>
</gene>
<keyword evidence="2" id="KW-0472">Membrane</keyword>
<reference evidence="3" key="1">
    <citation type="submission" date="2014-03" db="EMBL/GenBank/DDBJ databases">
        <authorList>
            <person name="Casaregola S."/>
        </authorList>
    </citation>
    <scope>NUCLEOTIDE SEQUENCE [LARGE SCALE GENOMIC DNA]</scope>
    <source>
        <strain evidence="3">CLIB 918</strain>
    </source>
</reference>
<evidence type="ECO:0000313" key="4">
    <source>
        <dbReference type="Proteomes" id="UP000242525"/>
    </source>
</evidence>
<dbReference type="EMBL" id="CCBN010000001">
    <property type="protein sequence ID" value="CDO51221.1"/>
    <property type="molecule type" value="Genomic_DNA"/>
</dbReference>
<feature type="region of interest" description="Disordered" evidence="1">
    <location>
        <begin position="111"/>
        <end position="142"/>
    </location>
</feature>
<feature type="transmembrane region" description="Helical" evidence="2">
    <location>
        <begin position="12"/>
        <end position="34"/>
    </location>
</feature>
<keyword evidence="4" id="KW-1185">Reference proteome</keyword>
<protein>
    <recommendedName>
        <fullName evidence="5">Autophagy-related protein 33</fullName>
    </recommendedName>
</protein>
<organism evidence="3 4">
    <name type="scientific">Geotrichum candidum</name>
    <name type="common">Oospora lactis</name>
    <name type="synonym">Dipodascus geotrichum</name>
    <dbReference type="NCBI Taxonomy" id="1173061"/>
    <lineage>
        <taxon>Eukaryota</taxon>
        <taxon>Fungi</taxon>
        <taxon>Dikarya</taxon>
        <taxon>Ascomycota</taxon>
        <taxon>Saccharomycotina</taxon>
        <taxon>Dipodascomycetes</taxon>
        <taxon>Dipodascales</taxon>
        <taxon>Dipodascaceae</taxon>
        <taxon>Geotrichum</taxon>
    </lineage>
</organism>
<feature type="transmembrane region" description="Helical" evidence="2">
    <location>
        <begin position="55"/>
        <end position="76"/>
    </location>
</feature>
<evidence type="ECO:0000313" key="3">
    <source>
        <dbReference type="EMBL" id="CDO51221.1"/>
    </source>
</evidence>
<dbReference type="OrthoDB" id="10501526at2759"/>
<name>A0A0J9YHD4_GEOCN</name>